<gene>
    <name evidence="2" type="ORF">SPI_06358</name>
</gene>
<sequence>MQCEEHPGTHDAKTFDLPNRANVPCAEVVAGKPCKNGINPEQATGELSLGLICPHCVNLIQRQARKFFFDPEATIAYEEVRRFNKHAKRLLNFALDCILVSPTTGEPIADADYIDRKMNTLEKKVLKWDPNMGRPGPVKKEKIRRWAWDEPIVKKSTADQNDSDDAGEGSSSSGSSSVGRRRSSIVLGRRRSSSSVSRAGTPSLPVIMEEDEEEDANPISESSGSEWEDTSVGGGKGKGKAKDF</sequence>
<comment type="caution">
    <text evidence="2">The sequence shown here is derived from an EMBL/GenBank/DDBJ whole genome shotgun (WGS) entry which is preliminary data.</text>
</comment>
<feature type="region of interest" description="Disordered" evidence="1">
    <location>
        <begin position="154"/>
        <end position="244"/>
    </location>
</feature>
<name>A0A167S210_9HYPO</name>
<reference evidence="2 3" key="1">
    <citation type="journal article" date="2016" name="Genome Biol. Evol.">
        <title>Divergent and convergent evolution of fungal pathogenicity.</title>
        <authorList>
            <person name="Shang Y."/>
            <person name="Xiao G."/>
            <person name="Zheng P."/>
            <person name="Cen K."/>
            <person name="Zhan S."/>
            <person name="Wang C."/>
        </authorList>
    </citation>
    <scope>NUCLEOTIDE SEQUENCE [LARGE SCALE GENOMIC DNA]</scope>
    <source>
        <strain evidence="2 3">RCEF 264</strain>
    </source>
</reference>
<dbReference type="AlphaFoldDB" id="A0A167S210"/>
<accession>A0A167S210</accession>
<feature type="compositionally biased region" description="Low complexity" evidence="1">
    <location>
        <begin position="169"/>
        <end position="178"/>
    </location>
</feature>
<dbReference type="OrthoDB" id="10509414at2759"/>
<feature type="compositionally biased region" description="Basic residues" evidence="1">
    <location>
        <begin position="179"/>
        <end position="192"/>
    </location>
</feature>
<evidence type="ECO:0000256" key="1">
    <source>
        <dbReference type="SAM" id="MobiDB-lite"/>
    </source>
</evidence>
<evidence type="ECO:0000313" key="3">
    <source>
        <dbReference type="Proteomes" id="UP000076874"/>
    </source>
</evidence>
<evidence type="ECO:0000313" key="2">
    <source>
        <dbReference type="EMBL" id="OAA59156.1"/>
    </source>
</evidence>
<proteinExistence type="predicted"/>
<dbReference type="EMBL" id="AZHD01000011">
    <property type="protein sequence ID" value="OAA59156.1"/>
    <property type="molecule type" value="Genomic_DNA"/>
</dbReference>
<organism evidence="2 3">
    <name type="scientific">Niveomyces insectorum RCEF 264</name>
    <dbReference type="NCBI Taxonomy" id="1081102"/>
    <lineage>
        <taxon>Eukaryota</taxon>
        <taxon>Fungi</taxon>
        <taxon>Dikarya</taxon>
        <taxon>Ascomycota</taxon>
        <taxon>Pezizomycotina</taxon>
        <taxon>Sordariomycetes</taxon>
        <taxon>Hypocreomycetidae</taxon>
        <taxon>Hypocreales</taxon>
        <taxon>Cordycipitaceae</taxon>
        <taxon>Niveomyces</taxon>
    </lineage>
</organism>
<keyword evidence="3" id="KW-1185">Reference proteome</keyword>
<protein>
    <submittedName>
        <fullName evidence="2">Uncharacterized protein</fullName>
    </submittedName>
</protein>
<dbReference type="Proteomes" id="UP000076874">
    <property type="component" value="Unassembled WGS sequence"/>
</dbReference>